<dbReference type="Proteomes" id="UP000324222">
    <property type="component" value="Unassembled WGS sequence"/>
</dbReference>
<proteinExistence type="predicted"/>
<name>A0A5B7IVS9_PORTR</name>
<evidence type="ECO:0000256" key="1">
    <source>
        <dbReference type="SAM" id="MobiDB-lite"/>
    </source>
</evidence>
<evidence type="ECO:0000313" key="2">
    <source>
        <dbReference type="EMBL" id="MPC88760.1"/>
    </source>
</evidence>
<organism evidence="2 3">
    <name type="scientific">Portunus trituberculatus</name>
    <name type="common">Swimming crab</name>
    <name type="synonym">Neptunus trituberculatus</name>
    <dbReference type="NCBI Taxonomy" id="210409"/>
    <lineage>
        <taxon>Eukaryota</taxon>
        <taxon>Metazoa</taxon>
        <taxon>Ecdysozoa</taxon>
        <taxon>Arthropoda</taxon>
        <taxon>Crustacea</taxon>
        <taxon>Multicrustacea</taxon>
        <taxon>Malacostraca</taxon>
        <taxon>Eumalacostraca</taxon>
        <taxon>Eucarida</taxon>
        <taxon>Decapoda</taxon>
        <taxon>Pleocyemata</taxon>
        <taxon>Brachyura</taxon>
        <taxon>Eubrachyura</taxon>
        <taxon>Portunoidea</taxon>
        <taxon>Portunidae</taxon>
        <taxon>Portuninae</taxon>
        <taxon>Portunus</taxon>
    </lineage>
</organism>
<reference evidence="2 3" key="1">
    <citation type="submission" date="2019-05" db="EMBL/GenBank/DDBJ databases">
        <title>Another draft genome of Portunus trituberculatus and its Hox gene families provides insights of decapod evolution.</title>
        <authorList>
            <person name="Jeong J.-H."/>
            <person name="Song I."/>
            <person name="Kim S."/>
            <person name="Choi T."/>
            <person name="Kim D."/>
            <person name="Ryu S."/>
            <person name="Kim W."/>
        </authorList>
    </citation>
    <scope>NUCLEOTIDE SEQUENCE [LARGE SCALE GENOMIC DNA]</scope>
    <source>
        <tissue evidence="2">Muscle</tissue>
    </source>
</reference>
<protein>
    <submittedName>
        <fullName evidence="2">Uncharacterized protein</fullName>
    </submittedName>
</protein>
<dbReference type="AlphaFoldDB" id="A0A5B7IVS9"/>
<accession>A0A5B7IVS9</accession>
<dbReference type="EMBL" id="VSRR010078870">
    <property type="protein sequence ID" value="MPC88760.1"/>
    <property type="molecule type" value="Genomic_DNA"/>
</dbReference>
<feature type="compositionally biased region" description="Basic residues" evidence="1">
    <location>
        <begin position="1"/>
        <end position="23"/>
    </location>
</feature>
<gene>
    <name evidence="2" type="ORF">E2C01_083680</name>
</gene>
<feature type="region of interest" description="Disordered" evidence="1">
    <location>
        <begin position="116"/>
        <end position="185"/>
    </location>
</feature>
<feature type="compositionally biased region" description="Polar residues" evidence="1">
    <location>
        <begin position="165"/>
        <end position="176"/>
    </location>
</feature>
<sequence>MVRTRRRRKRRSRRRRSRRRRKRQCGDCRPRGHQVYNSLHLTLGWATSCPVLCSRAAFMASRGPIRFITHPGAENNILGRSLFLGSREGWDSGGFGRLPGSYYVYFPGTVTRFGWSGPPRQRRSKSCERSSLSRVGALRGDQREADKGYPGKTIGRKVPEGLRAATTSTDPHSSGTLGIPRHSSVSLHGGRAYVSTADVAGEK</sequence>
<feature type="compositionally biased region" description="Basic and acidic residues" evidence="1">
    <location>
        <begin position="140"/>
        <end position="149"/>
    </location>
</feature>
<comment type="caution">
    <text evidence="2">The sequence shown here is derived from an EMBL/GenBank/DDBJ whole genome shotgun (WGS) entry which is preliminary data.</text>
</comment>
<feature type="region of interest" description="Disordered" evidence="1">
    <location>
        <begin position="1"/>
        <end position="27"/>
    </location>
</feature>
<evidence type="ECO:0000313" key="3">
    <source>
        <dbReference type="Proteomes" id="UP000324222"/>
    </source>
</evidence>
<keyword evidence="3" id="KW-1185">Reference proteome</keyword>